<protein>
    <recommendedName>
        <fullName evidence="4">DUF4402 domain-containing protein</fullName>
    </recommendedName>
</protein>
<dbReference type="OrthoDB" id="674697at2"/>
<feature type="chain" id="PRO_5020487659" description="DUF4402 domain-containing protein" evidence="1">
    <location>
        <begin position="20"/>
        <end position="166"/>
    </location>
</feature>
<dbReference type="RefSeq" id="WP_131450356.1">
    <property type="nucleotide sequence ID" value="NZ_SJZI01000050.1"/>
</dbReference>
<comment type="caution">
    <text evidence="2">The sequence shown here is derived from an EMBL/GenBank/DDBJ whole genome shotgun (WGS) entry which is preliminary data.</text>
</comment>
<keyword evidence="1" id="KW-0732">Signal</keyword>
<organism evidence="2 3">
    <name type="scientific">Flaviaesturariibacter flavus</name>
    <dbReference type="NCBI Taxonomy" id="2502780"/>
    <lineage>
        <taxon>Bacteria</taxon>
        <taxon>Pseudomonadati</taxon>
        <taxon>Bacteroidota</taxon>
        <taxon>Chitinophagia</taxon>
        <taxon>Chitinophagales</taxon>
        <taxon>Chitinophagaceae</taxon>
        <taxon>Flaviaestuariibacter</taxon>
    </lineage>
</organism>
<feature type="signal peptide" evidence="1">
    <location>
        <begin position="1"/>
        <end position="19"/>
    </location>
</feature>
<keyword evidence="3" id="KW-1185">Reference proteome</keyword>
<evidence type="ECO:0000256" key="1">
    <source>
        <dbReference type="SAM" id="SignalP"/>
    </source>
</evidence>
<sequence length="166" mass="17306">MKKIALVLFAVCGFAAANAQTNATASTSGQTVTLVLNNALTINYTPNTTHTMTFTTVADYTSGIELQSAGTVTVSSNKSYHLTAKAATANFADGGVTTTTMPASVLQVQVNGGTVPYQGLSTTDQNIGNFSRGSGNVHNIDYKAVPGLNYDADTYTINVVFTATQY</sequence>
<name>A0A4R1B8T2_9BACT</name>
<dbReference type="Proteomes" id="UP000295334">
    <property type="component" value="Unassembled WGS sequence"/>
</dbReference>
<evidence type="ECO:0000313" key="3">
    <source>
        <dbReference type="Proteomes" id="UP000295334"/>
    </source>
</evidence>
<reference evidence="2 3" key="1">
    <citation type="submission" date="2019-03" db="EMBL/GenBank/DDBJ databases">
        <authorList>
            <person name="Kim M.K.M."/>
        </authorList>
    </citation>
    <scope>NUCLEOTIDE SEQUENCE [LARGE SCALE GENOMIC DNA]</scope>
    <source>
        <strain evidence="2 3">17J68-12</strain>
    </source>
</reference>
<evidence type="ECO:0000313" key="2">
    <source>
        <dbReference type="EMBL" id="TCJ12599.1"/>
    </source>
</evidence>
<dbReference type="AlphaFoldDB" id="A0A4R1B8T2"/>
<gene>
    <name evidence="2" type="ORF">EPD60_15130</name>
</gene>
<dbReference type="EMBL" id="SJZI01000050">
    <property type="protein sequence ID" value="TCJ12599.1"/>
    <property type="molecule type" value="Genomic_DNA"/>
</dbReference>
<evidence type="ECO:0008006" key="4">
    <source>
        <dbReference type="Google" id="ProtNLM"/>
    </source>
</evidence>
<accession>A0A4R1B8T2</accession>
<proteinExistence type="predicted"/>